<feature type="signal peptide" evidence="1">
    <location>
        <begin position="1"/>
        <end position="24"/>
    </location>
</feature>
<organism evidence="2 3">
    <name type="scientific">Quillaja saponaria</name>
    <name type="common">Soap bark tree</name>
    <dbReference type="NCBI Taxonomy" id="32244"/>
    <lineage>
        <taxon>Eukaryota</taxon>
        <taxon>Viridiplantae</taxon>
        <taxon>Streptophyta</taxon>
        <taxon>Embryophyta</taxon>
        <taxon>Tracheophyta</taxon>
        <taxon>Spermatophyta</taxon>
        <taxon>Magnoliopsida</taxon>
        <taxon>eudicotyledons</taxon>
        <taxon>Gunneridae</taxon>
        <taxon>Pentapetalae</taxon>
        <taxon>rosids</taxon>
        <taxon>fabids</taxon>
        <taxon>Fabales</taxon>
        <taxon>Quillajaceae</taxon>
        <taxon>Quillaja</taxon>
    </lineage>
</organism>
<dbReference type="Proteomes" id="UP001163823">
    <property type="component" value="Chromosome 3"/>
</dbReference>
<dbReference type="AlphaFoldDB" id="A0AAD7VHY2"/>
<dbReference type="EMBL" id="JARAOO010000003">
    <property type="protein sequence ID" value="KAJ7976314.1"/>
    <property type="molecule type" value="Genomic_DNA"/>
</dbReference>
<protein>
    <submittedName>
        <fullName evidence="2">Antimicrobial peptide MBP-1 related (LEM1)</fullName>
    </submittedName>
</protein>
<accession>A0AAD7VHY2</accession>
<comment type="caution">
    <text evidence="2">The sequence shown here is derived from an EMBL/GenBank/DDBJ whole genome shotgun (WGS) entry which is preliminary data.</text>
</comment>
<feature type="chain" id="PRO_5042289227" evidence="1">
    <location>
        <begin position="25"/>
        <end position="92"/>
    </location>
</feature>
<reference evidence="2" key="1">
    <citation type="journal article" date="2023" name="Science">
        <title>Elucidation of the pathway for biosynthesis of saponin adjuvants from the soapbark tree.</title>
        <authorList>
            <person name="Reed J."/>
            <person name="Orme A."/>
            <person name="El-Demerdash A."/>
            <person name="Owen C."/>
            <person name="Martin L.B.B."/>
            <person name="Misra R.C."/>
            <person name="Kikuchi S."/>
            <person name="Rejzek M."/>
            <person name="Martin A.C."/>
            <person name="Harkess A."/>
            <person name="Leebens-Mack J."/>
            <person name="Louveau T."/>
            <person name="Stephenson M.J."/>
            <person name="Osbourn A."/>
        </authorList>
    </citation>
    <scope>NUCLEOTIDE SEQUENCE</scope>
    <source>
        <strain evidence="2">S10</strain>
    </source>
</reference>
<proteinExistence type="predicted"/>
<evidence type="ECO:0000256" key="1">
    <source>
        <dbReference type="SAM" id="SignalP"/>
    </source>
</evidence>
<keyword evidence="3" id="KW-1185">Reference proteome</keyword>
<evidence type="ECO:0000313" key="2">
    <source>
        <dbReference type="EMBL" id="KAJ7976314.1"/>
    </source>
</evidence>
<gene>
    <name evidence="2" type="ORF">O6P43_006111</name>
</gene>
<sequence>MAQDAKSVVRFVLVFLICFGVAHAQNQKPFQQCLGVCGQDVVLCAIHCFTQQFMNFLPCAGGCGQTNLQCMGSCTNTTIPLPPAPPVITAGA</sequence>
<keyword evidence="1" id="KW-0732">Signal</keyword>
<dbReference type="KEGG" id="qsa:O6P43_006111"/>
<name>A0AAD7VHY2_QUISA</name>
<evidence type="ECO:0000313" key="3">
    <source>
        <dbReference type="Proteomes" id="UP001163823"/>
    </source>
</evidence>